<evidence type="ECO:0000313" key="9">
    <source>
        <dbReference type="EMBL" id="MFC5014672.1"/>
    </source>
</evidence>
<evidence type="ECO:0000256" key="8">
    <source>
        <dbReference type="SAM" id="MobiDB-lite"/>
    </source>
</evidence>
<evidence type="ECO:0000256" key="3">
    <source>
        <dbReference type="ARBA" id="ARBA00022490"/>
    </source>
</evidence>
<comment type="similarity">
    <text evidence="2">Belongs to the GmhB family.</text>
</comment>
<dbReference type="NCBIfam" id="TIGR01662">
    <property type="entry name" value="HAD-SF-IIIA"/>
    <property type="match status" value="1"/>
</dbReference>
<dbReference type="Pfam" id="PF13242">
    <property type="entry name" value="Hydrolase_like"/>
    <property type="match status" value="1"/>
</dbReference>
<gene>
    <name evidence="9" type="ORF">ACFPRC_07255</name>
</gene>
<dbReference type="PANTHER" id="PTHR42891">
    <property type="entry name" value="D-GLYCERO-BETA-D-MANNO-HEPTOSE-1,7-BISPHOSPHATE 7-PHOSPHATASE"/>
    <property type="match status" value="1"/>
</dbReference>
<dbReference type="InterPro" id="IPR006543">
    <property type="entry name" value="Histidinol-phos"/>
</dbReference>
<evidence type="ECO:0000256" key="7">
    <source>
        <dbReference type="ARBA" id="ARBA00031828"/>
    </source>
</evidence>
<dbReference type="RefSeq" id="WP_381156896.1">
    <property type="nucleotide sequence ID" value="NZ_JBHSJO010000001.1"/>
</dbReference>
<dbReference type="InterPro" id="IPR023214">
    <property type="entry name" value="HAD_sf"/>
</dbReference>
<dbReference type="InterPro" id="IPR006357">
    <property type="entry name" value="HAD-SF_hydro_IIA"/>
</dbReference>
<accession>A0ABV9WNU1</accession>
<dbReference type="InterPro" id="IPR036412">
    <property type="entry name" value="HAD-like_sf"/>
</dbReference>
<feature type="compositionally biased region" description="Basic and acidic residues" evidence="8">
    <location>
        <begin position="231"/>
        <end position="242"/>
    </location>
</feature>
<feature type="region of interest" description="Disordered" evidence="8">
    <location>
        <begin position="191"/>
        <end position="340"/>
    </location>
</feature>
<dbReference type="PANTHER" id="PTHR42891:SF1">
    <property type="entry name" value="D-GLYCERO-BETA-D-MANNO-HEPTOSE-1,7-BISPHOSPHATE 7-PHOSPHATASE"/>
    <property type="match status" value="1"/>
</dbReference>
<dbReference type="Proteomes" id="UP001595855">
    <property type="component" value="Unassembled WGS sequence"/>
</dbReference>
<keyword evidence="10" id="KW-1185">Reference proteome</keyword>
<feature type="compositionally biased region" description="Low complexity" evidence="8">
    <location>
        <begin position="318"/>
        <end position="329"/>
    </location>
</feature>
<protein>
    <recommendedName>
        <fullName evidence="7">D,D-heptose 1,7-bisphosphate phosphatase</fullName>
    </recommendedName>
</protein>
<evidence type="ECO:0000256" key="4">
    <source>
        <dbReference type="ARBA" id="ARBA00022723"/>
    </source>
</evidence>
<dbReference type="EMBL" id="JBHSJO010000001">
    <property type="protein sequence ID" value="MFC5014672.1"/>
    <property type="molecule type" value="Genomic_DNA"/>
</dbReference>
<dbReference type="SUPFAM" id="SSF56784">
    <property type="entry name" value="HAD-like"/>
    <property type="match status" value="1"/>
</dbReference>
<reference evidence="10" key="1">
    <citation type="journal article" date="2019" name="Int. J. Syst. Evol. Microbiol.">
        <title>The Global Catalogue of Microorganisms (GCM) 10K type strain sequencing project: providing services to taxonomists for standard genome sequencing and annotation.</title>
        <authorList>
            <consortium name="The Broad Institute Genomics Platform"/>
            <consortium name="The Broad Institute Genome Sequencing Center for Infectious Disease"/>
            <person name="Wu L."/>
            <person name="Ma J."/>
        </authorList>
    </citation>
    <scope>NUCLEOTIDE SEQUENCE [LARGE SCALE GENOMIC DNA]</scope>
    <source>
        <strain evidence="10">CGMCC 4.1542</strain>
    </source>
</reference>
<keyword evidence="4" id="KW-0479">Metal-binding</keyword>
<dbReference type="CDD" id="cd07503">
    <property type="entry name" value="HAD_HisB-N"/>
    <property type="match status" value="1"/>
</dbReference>
<evidence type="ECO:0000256" key="2">
    <source>
        <dbReference type="ARBA" id="ARBA00005628"/>
    </source>
</evidence>
<feature type="compositionally biased region" description="Gly residues" evidence="8">
    <location>
        <begin position="331"/>
        <end position="340"/>
    </location>
</feature>
<feature type="compositionally biased region" description="Low complexity" evidence="8">
    <location>
        <begin position="243"/>
        <end position="266"/>
    </location>
</feature>
<keyword evidence="5 9" id="KW-0378">Hydrolase</keyword>
<dbReference type="InterPro" id="IPR006549">
    <property type="entry name" value="HAD-SF_hydro_IIIA"/>
</dbReference>
<keyword evidence="3" id="KW-0963">Cytoplasm</keyword>
<evidence type="ECO:0000313" key="10">
    <source>
        <dbReference type="Proteomes" id="UP001595855"/>
    </source>
</evidence>
<comment type="subcellular location">
    <subcellularLocation>
        <location evidence="1">Cytoplasm</location>
    </subcellularLocation>
</comment>
<organism evidence="9 10">
    <name type="scientific">Streptomyces lienomycini</name>
    <dbReference type="NCBI Taxonomy" id="284035"/>
    <lineage>
        <taxon>Bacteria</taxon>
        <taxon>Bacillati</taxon>
        <taxon>Actinomycetota</taxon>
        <taxon>Actinomycetes</taxon>
        <taxon>Kitasatosporales</taxon>
        <taxon>Streptomycetaceae</taxon>
        <taxon>Streptomyces</taxon>
    </lineage>
</organism>
<evidence type="ECO:0000256" key="6">
    <source>
        <dbReference type="ARBA" id="ARBA00023277"/>
    </source>
</evidence>
<comment type="caution">
    <text evidence="9">The sequence shown here is derived from an EMBL/GenBank/DDBJ whole genome shotgun (WGS) entry which is preliminary data.</text>
</comment>
<dbReference type="Gene3D" id="3.40.50.1000">
    <property type="entry name" value="HAD superfamily/HAD-like"/>
    <property type="match status" value="1"/>
</dbReference>
<name>A0ABV9WNU1_9ACTN</name>
<dbReference type="InterPro" id="IPR004446">
    <property type="entry name" value="Heptose_bisP_phosphatase"/>
</dbReference>
<keyword evidence="6" id="KW-0119">Carbohydrate metabolism</keyword>
<dbReference type="GO" id="GO:0016787">
    <property type="term" value="F:hydrolase activity"/>
    <property type="evidence" value="ECO:0007669"/>
    <property type="project" value="UniProtKB-KW"/>
</dbReference>
<dbReference type="NCBIfam" id="TIGR01656">
    <property type="entry name" value="Histidinol-ppas"/>
    <property type="match status" value="1"/>
</dbReference>
<dbReference type="Pfam" id="PF13344">
    <property type="entry name" value="Hydrolase_6"/>
    <property type="match status" value="1"/>
</dbReference>
<evidence type="ECO:0000256" key="1">
    <source>
        <dbReference type="ARBA" id="ARBA00004496"/>
    </source>
</evidence>
<proteinExistence type="inferred from homology"/>
<sequence>MSPAGNRVKAVLFDRDGTLVHDVPYNGDPDLVRPVEGAREAVALLRAHGIRVGVVTNQSGVARGLISDGDVRRVNRRIDDLIGPFDVWAICPHGPDDGCHCRKPQPGMVLWAAGRVCAHPADCVVIGDIGADTQAAERAGAHGILVPNDRTRPEETAAAAHLAPDLLTAVRAVLDGPPRGRVLADERPIEAAYGTGPGDPPPLTAAPAADRPAPPDGPAATTPGRGVFAPRDPRPAHAEDGPGRAAAQRGGRTPDPDTPVTGAAPPTTGPSRPPAQDARAGGSSAPDACAGGSSTPDARTGRSPAPDPRPGSGGGSAVVGRARAGADRGCGPVGGTGRPA</sequence>
<evidence type="ECO:0000256" key="5">
    <source>
        <dbReference type="ARBA" id="ARBA00022801"/>
    </source>
</evidence>